<evidence type="ECO:0008006" key="4">
    <source>
        <dbReference type="Google" id="ProtNLM"/>
    </source>
</evidence>
<protein>
    <recommendedName>
        <fullName evidence="4">Transmembrane protein</fullName>
    </recommendedName>
</protein>
<evidence type="ECO:0000256" key="1">
    <source>
        <dbReference type="SAM" id="Phobius"/>
    </source>
</evidence>
<reference evidence="2 3" key="1">
    <citation type="submission" date="2019-05" db="EMBL/GenBank/DDBJ databases">
        <title>Another draft genome of Portunus trituberculatus and its Hox gene families provides insights of decapod evolution.</title>
        <authorList>
            <person name="Jeong J.-H."/>
            <person name="Song I."/>
            <person name="Kim S."/>
            <person name="Choi T."/>
            <person name="Kim D."/>
            <person name="Ryu S."/>
            <person name="Kim W."/>
        </authorList>
    </citation>
    <scope>NUCLEOTIDE SEQUENCE [LARGE SCALE GENOMIC DNA]</scope>
    <source>
        <tissue evidence="2">Muscle</tissue>
    </source>
</reference>
<dbReference type="AlphaFoldDB" id="A0A5B7DRX3"/>
<keyword evidence="1" id="KW-0812">Transmembrane</keyword>
<sequence>MSDAFDPIKDRYPPVHLNHPAISVEAAAPLGLGFSPTAESGFPCGCNQARPETPDVVVQWVTIACRDNFLKLYLSIYCSVIWSGGAVVVPYLAVFCMSVLSEAKR</sequence>
<name>A0A5B7DRX3_PORTR</name>
<feature type="transmembrane region" description="Helical" evidence="1">
    <location>
        <begin position="74"/>
        <end position="100"/>
    </location>
</feature>
<evidence type="ECO:0000313" key="3">
    <source>
        <dbReference type="Proteomes" id="UP000324222"/>
    </source>
</evidence>
<dbReference type="EMBL" id="VSRR010001246">
    <property type="protein sequence ID" value="MPC23743.1"/>
    <property type="molecule type" value="Genomic_DNA"/>
</dbReference>
<gene>
    <name evidence="2" type="ORF">E2C01_016803</name>
</gene>
<proteinExistence type="predicted"/>
<keyword evidence="1" id="KW-1133">Transmembrane helix</keyword>
<accession>A0A5B7DRX3</accession>
<keyword evidence="1" id="KW-0472">Membrane</keyword>
<dbReference type="Proteomes" id="UP000324222">
    <property type="component" value="Unassembled WGS sequence"/>
</dbReference>
<comment type="caution">
    <text evidence="2">The sequence shown here is derived from an EMBL/GenBank/DDBJ whole genome shotgun (WGS) entry which is preliminary data.</text>
</comment>
<organism evidence="2 3">
    <name type="scientific">Portunus trituberculatus</name>
    <name type="common">Swimming crab</name>
    <name type="synonym">Neptunus trituberculatus</name>
    <dbReference type="NCBI Taxonomy" id="210409"/>
    <lineage>
        <taxon>Eukaryota</taxon>
        <taxon>Metazoa</taxon>
        <taxon>Ecdysozoa</taxon>
        <taxon>Arthropoda</taxon>
        <taxon>Crustacea</taxon>
        <taxon>Multicrustacea</taxon>
        <taxon>Malacostraca</taxon>
        <taxon>Eumalacostraca</taxon>
        <taxon>Eucarida</taxon>
        <taxon>Decapoda</taxon>
        <taxon>Pleocyemata</taxon>
        <taxon>Brachyura</taxon>
        <taxon>Eubrachyura</taxon>
        <taxon>Portunoidea</taxon>
        <taxon>Portunidae</taxon>
        <taxon>Portuninae</taxon>
        <taxon>Portunus</taxon>
    </lineage>
</organism>
<evidence type="ECO:0000313" key="2">
    <source>
        <dbReference type="EMBL" id="MPC23743.1"/>
    </source>
</evidence>
<keyword evidence="3" id="KW-1185">Reference proteome</keyword>